<organism evidence="2 3">
    <name type="scientific">Clostridium amylolyticum</name>
    <dbReference type="NCBI Taxonomy" id="1121298"/>
    <lineage>
        <taxon>Bacteria</taxon>
        <taxon>Bacillati</taxon>
        <taxon>Bacillota</taxon>
        <taxon>Clostridia</taxon>
        <taxon>Eubacteriales</taxon>
        <taxon>Clostridiaceae</taxon>
        <taxon>Clostridium</taxon>
    </lineage>
</organism>
<proteinExistence type="predicted"/>
<dbReference type="OrthoDB" id="9779207at2"/>
<dbReference type="STRING" id="1121298.SAMN05444401_2262"/>
<dbReference type="GO" id="GO:0005886">
    <property type="term" value="C:plasma membrane"/>
    <property type="evidence" value="ECO:0007669"/>
    <property type="project" value="TreeGrafter"/>
</dbReference>
<dbReference type="RefSeq" id="WP_073006552.1">
    <property type="nucleotide sequence ID" value="NZ_FQZO01000003.1"/>
</dbReference>
<dbReference type="AlphaFoldDB" id="A0A1M6GVK2"/>
<protein>
    <submittedName>
        <fullName evidence="2">Galactosamine 6-phosphate isomerase AgaS</fullName>
    </submittedName>
</protein>
<gene>
    <name evidence="2" type="ORF">SAMN05444401_2262</name>
</gene>
<dbReference type="PROSITE" id="PS51464">
    <property type="entry name" value="SIS"/>
    <property type="match status" value="2"/>
</dbReference>
<dbReference type="GO" id="GO:0097367">
    <property type="term" value="F:carbohydrate derivative binding"/>
    <property type="evidence" value="ECO:0007669"/>
    <property type="project" value="InterPro"/>
</dbReference>
<evidence type="ECO:0000313" key="3">
    <source>
        <dbReference type="Proteomes" id="UP000184080"/>
    </source>
</evidence>
<name>A0A1M6GVK2_9CLOT</name>
<dbReference type="InterPro" id="IPR050303">
    <property type="entry name" value="GatZ_KbaZ_carbometab"/>
</dbReference>
<evidence type="ECO:0000313" key="2">
    <source>
        <dbReference type="EMBL" id="SHJ13935.1"/>
    </source>
</evidence>
<dbReference type="EMBL" id="FQZO01000003">
    <property type="protein sequence ID" value="SHJ13935.1"/>
    <property type="molecule type" value="Genomic_DNA"/>
</dbReference>
<accession>A0A1M6GVK2</accession>
<dbReference type="GO" id="GO:0009401">
    <property type="term" value="P:phosphoenolpyruvate-dependent sugar phosphotransferase system"/>
    <property type="evidence" value="ECO:0007669"/>
    <property type="project" value="TreeGrafter"/>
</dbReference>
<evidence type="ECO:0000259" key="1">
    <source>
        <dbReference type="PROSITE" id="PS51464"/>
    </source>
</evidence>
<sequence length="382" mass="42659">METLFGFNAETVKDNNMGHTTKEIARQPKVWKSIYEKISNHREEIKAFMAKFDESTRIIFAGAGSSGFIGDSLAPIIRKDFMFKDVESIHTTDIVGNPEQYLIKDVKTVMVSFGRSGNSPESVAAVELAEQFIEDISHIIITCNPEGKLAKFTNERTLNLTFSEIEDLGFAMTSSVTGMMLAAYSVFGINNDYTKTVDKLSGYAQDFIDNKYTDIFHAFNNNVNRLVVLGSANLFGAAREGALKSTELTAGQIATGYDTPMGFRHGPKSFLNKNTVIIFFVSNNEYTRKYDFDMLNELSHASKHKLVVISDKYYEEVEQYADIYLYNAKEEALEEAFTPYIPIVAAQIFSLNASLSLGCTPDNPFPSGEVNRVVKGVVIHKF</sequence>
<dbReference type="GO" id="GO:1901135">
    <property type="term" value="P:carbohydrate derivative metabolic process"/>
    <property type="evidence" value="ECO:0007669"/>
    <property type="project" value="InterPro"/>
</dbReference>
<dbReference type="SUPFAM" id="SSF53697">
    <property type="entry name" value="SIS domain"/>
    <property type="match status" value="1"/>
</dbReference>
<dbReference type="Proteomes" id="UP000184080">
    <property type="component" value="Unassembled WGS sequence"/>
</dbReference>
<reference evidence="2 3" key="1">
    <citation type="submission" date="2016-11" db="EMBL/GenBank/DDBJ databases">
        <authorList>
            <person name="Jaros S."/>
            <person name="Januszkiewicz K."/>
            <person name="Wedrychowicz H."/>
        </authorList>
    </citation>
    <scope>NUCLEOTIDE SEQUENCE [LARGE SCALE GENOMIC DNA]</scope>
    <source>
        <strain evidence="2 3">DSM 21864</strain>
    </source>
</reference>
<dbReference type="PANTHER" id="PTHR32502">
    <property type="entry name" value="N-ACETYLGALACTOSAMINE PERMEASE II COMPONENT-RELATED"/>
    <property type="match status" value="1"/>
</dbReference>
<feature type="domain" description="SIS" evidence="1">
    <location>
        <begin position="48"/>
        <end position="196"/>
    </location>
</feature>
<dbReference type="Gene3D" id="3.40.50.10490">
    <property type="entry name" value="Glucose-6-phosphate isomerase like protein, domain 1"/>
    <property type="match status" value="2"/>
</dbReference>
<dbReference type="InterPro" id="IPR046348">
    <property type="entry name" value="SIS_dom_sf"/>
</dbReference>
<dbReference type="InterPro" id="IPR001347">
    <property type="entry name" value="SIS_dom"/>
</dbReference>
<feature type="domain" description="SIS" evidence="1">
    <location>
        <begin position="215"/>
        <end position="364"/>
    </location>
</feature>
<dbReference type="Pfam" id="PF01380">
    <property type="entry name" value="SIS"/>
    <property type="match status" value="2"/>
</dbReference>
<dbReference type="PANTHER" id="PTHR32502:SF3">
    <property type="entry name" value="D-GALACTOSAMINE-6-PHOSPHATE DEAMINASE AGAS-RELATED"/>
    <property type="match status" value="1"/>
</dbReference>
<keyword evidence="3" id="KW-1185">Reference proteome</keyword>
<dbReference type="GO" id="GO:0016853">
    <property type="term" value="F:isomerase activity"/>
    <property type="evidence" value="ECO:0007669"/>
    <property type="project" value="UniProtKB-KW"/>
</dbReference>
<keyword evidence="2" id="KW-0413">Isomerase</keyword>